<dbReference type="STRING" id="1121937.GCA_000423125_02275"/>
<keyword evidence="2 5" id="KW-1133">Transmembrane helix</keyword>
<evidence type="ECO:0000313" key="8">
    <source>
        <dbReference type="Proteomes" id="UP000259273"/>
    </source>
</evidence>
<feature type="domain" description="Major facilitator superfamily (MFS) profile" evidence="6">
    <location>
        <begin position="24"/>
        <end position="421"/>
    </location>
</feature>
<dbReference type="InterPro" id="IPR011701">
    <property type="entry name" value="MFS"/>
</dbReference>
<feature type="transmembrane region" description="Helical" evidence="5">
    <location>
        <begin position="151"/>
        <end position="175"/>
    </location>
</feature>
<evidence type="ECO:0000256" key="1">
    <source>
        <dbReference type="ARBA" id="ARBA00022692"/>
    </source>
</evidence>
<evidence type="ECO:0000256" key="3">
    <source>
        <dbReference type="ARBA" id="ARBA00023136"/>
    </source>
</evidence>
<dbReference type="Pfam" id="PF07690">
    <property type="entry name" value="MFS_1"/>
    <property type="match status" value="1"/>
</dbReference>
<feature type="transmembrane region" description="Helical" evidence="5">
    <location>
        <begin position="278"/>
        <end position="297"/>
    </location>
</feature>
<comment type="caution">
    <text evidence="7">The sequence shown here is derived from an EMBL/GenBank/DDBJ whole genome shotgun (WGS) entry which is preliminary data.</text>
</comment>
<feature type="transmembrane region" description="Helical" evidence="5">
    <location>
        <begin position="304"/>
        <end position="322"/>
    </location>
</feature>
<dbReference type="InterPro" id="IPR020846">
    <property type="entry name" value="MFS_dom"/>
</dbReference>
<dbReference type="PANTHER" id="PTHR11360">
    <property type="entry name" value="MONOCARBOXYLATE TRANSPORTER"/>
    <property type="match status" value="1"/>
</dbReference>
<reference evidence="7 8" key="1">
    <citation type="journal article" date="2018" name="Nat. Biotechnol.">
        <title>A standardized bacterial taxonomy based on genome phylogeny substantially revises the tree of life.</title>
        <authorList>
            <person name="Parks D.H."/>
            <person name="Chuvochina M."/>
            <person name="Waite D.W."/>
            <person name="Rinke C."/>
            <person name="Skarshewski A."/>
            <person name="Chaumeil P.A."/>
            <person name="Hugenholtz P."/>
        </authorList>
    </citation>
    <scope>NUCLEOTIDE SEQUENCE [LARGE SCALE GENOMIC DNA]</scope>
    <source>
        <strain evidence="7">UBA9158</strain>
    </source>
</reference>
<feature type="transmembrane region" description="Helical" evidence="5">
    <location>
        <begin position="240"/>
        <end position="258"/>
    </location>
</feature>
<organism evidence="7 8">
    <name type="scientific">Haliea salexigens</name>
    <dbReference type="NCBI Taxonomy" id="287487"/>
    <lineage>
        <taxon>Bacteria</taxon>
        <taxon>Pseudomonadati</taxon>
        <taxon>Pseudomonadota</taxon>
        <taxon>Gammaproteobacteria</taxon>
        <taxon>Cellvibrionales</taxon>
        <taxon>Halieaceae</taxon>
        <taxon>Haliea</taxon>
    </lineage>
</organism>
<dbReference type="PROSITE" id="PS50850">
    <property type="entry name" value="MFS"/>
    <property type="match status" value="1"/>
</dbReference>
<evidence type="ECO:0000259" key="6">
    <source>
        <dbReference type="PROSITE" id="PS50850"/>
    </source>
</evidence>
<dbReference type="InterPro" id="IPR036259">
    <property type="entry name" value="MFS_trans_sf"/>
</dbReference>
<dbReference type="GO" id="GO:0022857">
    <property type="term" value="F:transmembrane transporter activity"/>
    <property type="evidence" value="ECO:0007669"/>
    <property type="project" value="InterPro"/>
</dbReference>
<dbReference type="Proteomes" id="UP000259273">
    <property type="component" value="Unassembled WGS sequence"/>
</dbReference>
<proteinExistence type="predicted"/>
<dbReference type="PANTHER" id="PTHR11360:SF290">
    <property type="entry name" value="MONOCARBOXYLATE MFS PERMEASE"/>
    <property type="match status" value="1"/>
</dbReference>
<dbReference type="InterPro" id="IPR050327">
    <property type="entry name" value="Proton-linked_MCT"/>
</dbReference>
<protein>
    <submittedName>
        <fullName evidence="7">MFS transporter</fullName>
    </submittedName>
</protein>
<evidence type="ECO:0000256" key="2">
    <source>
        <dbReference type="ARBA" id="ARBA00022989"/>
    </source>
</evidence>
<feature type="transmembrane region" description="Helical" evidence="5">
    <location>
        <begin position="66"/>
        <end position="86"/>
    </location>
</feature>
<feature type="transmembrane region" description="Helical" evidence="5">
    <location>
        <begin position="26"/>
        <end position="46"/>
    </location>
</feature>
<evidence type="ECO:0000256" key="5">
    <source>
        <dbReference type="SAM" id="Phobius"/>
    </source>
</evidence>
<feature type="transmembrane region" description="Helical" evidence="5">
    <location>
        <begin position="181"/>
        <end position="200"/>
    </location>
</feature>
<keyword evidence="3 5" id="KW-0472">Membrane</keyword>
<dbReference type="EMBL" id="DMND01000010">
    <property type="protein sequence ID" value="HAN26211.1"/>
    <property type="molecule type" value="Genomic_DNA"/>
</dbReference>
<keyword evidence="1 5" id="KW-0812">Transmembrane</keyword>
<feature type="transmembrane region" description="Helical" evidence="5">
    <location>
        <begin position="93"/>
        <end position="111"/>
    </location>
</feature>
<feature type="transmembrane region" description="Helical" evidence="5">
    <location>
        <begin position="393"/>
        <end position="415"/>
    </location>
</feature>
<evidence type="ECO:0000313" key="7">
    <source>
        <dbReference type="EMBL" id="HAN26211.1"/>
    </source>
</evidence>
<gene>
    <name evidence="7" type="ORF">DCP75_00460</name>
</gene>
<accession>A0A3C1KHX9</accession>
<feature type="region of interest" description="Disordered" evidence="4">
    <location>
        <begin position="209"/>
        <end position="229"/>
    </location>
</feature>
<feature type="transmembrane region" description="Helical" evidence="5">
    <location>
        <begin position="117"/>
        <end position="139"/>
    </location>
</feature>
<sequence length="435" mass="45780">MPSSLDTTAAANVSTTSSAERRTANLMAVLAFLAHNAAVGLCYGSFGVLVMEFERHFSAGRAQTSLAFSLVVLASGLMAPFVGALLGRVQIRSVMISGAVLAAAGFFCLPLTQQPAIMLACFALLIGPGISFLGLLPAVTLVNNWFTQRQGLVLGLVMMPVAVTVVPLIVVALLPTLGFETLLRGIGVVYLLIIPALLLVKDSPEHWRATSRDREDADDKGEVQPAHQQRPSIADVLKHPAFLPLVIATGLMMGAGVAKNTHMVPLLVESHWSMEKATLLLAISGGCAVLGSLLLGWLADRYNAATVIALNALLQAVVWLILITPASFALLVLDAVLIGMCIGGISTAKAVVVSRVFGRRHFAFVSGLMGFCTLPLLFTLSPLMGLLRETSGGYVLPISLIIGGFCVAAACMWLVSGVERRHPDATQAELAPVAP</sequence>
<dbReference type="AlphaFoldDB" id="A0A3C1KHX9"/>
<name>A0A3C1KHX9_9GAMM</name>
<feature type="transmembrane region" description="Helical" evidence="5">
    <location>
        <begin position="328"/>
        <end position="352"/>
    </location>
</feature>
<evidence type="ECO:0000256" key="4">
    <source>
        <dbReference type="SAM" id="MobiDB-lite"/>
    </source>
</evidence>
<dbReference type="Gene3D" id="1.20.1250.20">
    <property type="entry name" value="MFS general substrate transporter like domains"/>
    <property type="match status" value="1"/>
</dbReference>
<feature type="compositionally biased region" description="Basic and acidic residues" evidence="4">
    <location>
        <begin position="209"/>
        <end position="222"/>
    </location>
</feature>
<dbReference type="SUPFAM" id="SSF103473">
    <property type="entry name" value="MFS general substrate transporter"/>
    <property type="match status" value="1"/>
</dbReference>
<feature type="transmembrane region" description="Helical" evidence="5">
    <location>
        <begin position="364"/>
        <end position="387"/>
    </location>
</feature>